<comment type="subunit">
    <text evidence="11">Monomer.</text>
</comment>
<evidence type="ECO:0000256" key="3">
    <source>
        <dbReference type="ARBA" id="ARBA00022448"/>
    </source>
</evidence>
<keyword evidence="4 9" id="KW-0812">Transmembrane</keyword>
<keyword evidence="6" id="KW-1133">Transmembrane helix</keyword>
<evidence type="ECO:0000313" key="13">
    <source>
        <dbReference type="Proteomes" id="UP000323000"/>
    </source>
</evidence>
<dbReference type="Pfam" id="PF00153">
    <property type="entry name" value="Mito_carr"/>
    <property type="match status" value="2"/>
</dbReference>
<evidence type="ECO:0000256" key="6">
    <source>
        <dbReference type="ARBA" id="ARBA00022989"/>
    </source>
</evidence>
<organism evidence="12 13">
    <name type="scientific">Acer yangbiense</name>
    <dbReference type="NCBI Taxonomy" id="1000413"/>
    <lineage>
        <taxon>Eukaryota</taxon>
        <taxon>Viridiplantae</taxon>
        <taxon>Streptophyta</taxon>
        <taxon>Embryophyta</taxon>
        <taxon>Tracheophyta</taxon>
        <taxon>Spermatophyta</taxon>
        <taxon>Magnoliopsida</taxon>
        <taxon>eudicotyledons</taxon>
        <taxon>Gunneridae</taxon>
        <taxon>Pentapetalae</taxon>
        <taxon>rosids</taxon>
        <taxon>malvids</taxon>
        <taxon>Sapindales</taxon>
        <taxon>Sapindaceae</taxon>
        <taxon>Hippocastanoideae</taxon>
        <taxon>Acereae</taxon>
        <taxon>Acer</taxon>
    </lineage>
</organism>
<dbReference type="AlphaFoldDB" id="A0A5C7GS89"/>
<dbReference type="OrthoDB" id="14252at2759"/>
<dbReference type="GO" id="GO:0005471">
    <property type="term" value="F:ATP:ADP antiporter activity"/>
    <property type="evidence" value="ECO:0007669"/>
    <property type="project" value="UniProtKB-UniRule"/>
</dbReference>
<evidence type="ECO:0000256" key="5">
    <source>
        <dbReference type="ARBA" id="ARBA00022737"/>
    </source>
</evidence>
<comment type="function">
    <text evidence="11">Catalyzes the exchange of ADP and ATP across the membrane.</text>
</comment>
<dbReference type="GO" id="GO:0005743">
    <property type="term" value="C:mitochondrial inner membrane"/>
    <property type="evidence" value="ECO:0007669"/>
    <property type="project" value="InterPro"/>
</dbReference>
<keyword evidence="13" id="KW-1185">Reference proteome</keyword>
<evidence type="ECO:0000256" key="8">
    <source>
        <dbReference type="ARBA" id="ARBA00024143"/>
    </source>
</evidence>
<dbReference type="EMBL" id="VAHF01000013">
    <property type="protein sequence ID" value="TXG47420.1"/>
    <property type="molecule type" value="Genomic_DNA"/>
</dbReference>
<sequence>MEDEAFYPSIYMKIHGQPCTFIRNFHKTQASNSIPATFVLFNGVLQSRLGQPQQGSASPIVTTMPSKVPSKKGNVIEEVIFGATLMTTAPVNRVMHLTRFQNEMIKSGRLSHPYKGIGDCLARTVRNEVIISLWKGNTAYMMGLMTAKFINRSTVMDNCLSLFNYKKEDSFGKKFVVLLAADSLPRAVTLFFTHPLRYSEIRMANDIRTKSIFKKRQFNGIIDVFRKTLKSDGIVGLYRGYNMAFVASFVKDWLFFALEPRGMLEMLGLQVSTVET</sequence>
<comment type="caution">
    <text evidence="12">The sequence shown here is derived from an EMBL/GenBank/DDBJ whole genome shotgun (WGS) entry which is preliminary data.</text>
</comment>
<dbReference type="InterPro" id="IPR023395">
    <property type="entry name" value="MCP_dom_sf"/>
</dbReference>
<comment type="similarity">
    <text evidence="2 10">Belongs to the mitochondrial carrier (TC 2.A.29) family.</text>
</comment>
<dbReference type="InterPro" id="IPR018108">
    <property type="entry name" value="MCP_transmembrane"/>
</dbReference>
<name>A0A5C7GS89_9ROSI</name>
<dbReference type="PROSITE" id="PS50920">
    <property type="entry name" value="SOLCAR"/>
    <property type="match status" value="1"/>
</dbReference>
<evidence type="ECO:0000256" key="9">
    <source>
        <dbReference type="PROSITE-ProRule" id="PRU00282"/>
    </source>
</evidence>
<dbReference type="InterPro" id="IPR002067">
    <property type="entry name" value="MCP"/>
</dbReference>
<reference evidence="13" key="1">
    <citation type="journal article" date="2019" name="Gigascience">
        <title>De novo genome assembly of the endangered Acer yangbiense, a plant species with extremely small populations endemic to Yunnan Province, China.</title>
        <authorList>
            <person name="Yang J."/>
            <person name="Wariss H.M."/>
            <person name="Tao L."/>
            <person name="Zhang R."/>
            <person name="Yun Q."/>
            <person name="Hollingsworth P."/>
            <person name="Dao Z."/>
            <person name="Luo G."/>
            <person name="Guo H."/>
            <person name="Ma Y."/>
            <person name="Sun W."/>
        </authorList>
    </citation>
    <scope>NUCLEOTIDE SEQUENCE [LARGE SCALE GENOMIC DNA]</scope>
    <source>
        <strain evidence="13">cv. Malutang</strain>
    </source>
</reference>
<dbReference type="PANTHER" id="PTHR45635:SF23">
    <property type="entry name" value="ADP_ATP TRANSLOCASE"/>
    <property type="match status" value="1"/>
</dbReference>
<keyword evidence="5" id="KW-0677">Repeat</keyword>
<evidence type="ECO:0000256" key="7">
    <source>
        <dbReference type="ARBA" id="ARBA00023136"/>
    </source>
</evidence>
<evidence type="ECO:0000256" key="10">
    <source>
        <dbReference type="RuleBase" id="RU000488"/>
    </source>
</evidence>
<accession>A0A5C7GS89</accession>
<evidence type="ECO:0000256" key="2">
    <source>
        <dbReference type="ARBA" id="ARBA00006375"/>
    </source>
</evidence>
<dbReference type="PANTHER" id="PTHR45635">
    <property type="entry name" value="ADP,ATP CARRIER PROTEIN 1-RELATED-RELATED"/>
    <property type="match status" value="1"/>
</dbReference>
<protein>
    <recommendedName>
        <fullName evidence="11">ADP/ATP translocase</fullName>
    </recommendedName>
    <alternativeName>
        <fullName evidence="11">ADP,ATP carrier protein</fullName>
    </alternativeName>
</protein>
<dbReference type="GO" id="GO:0140021">
    <property type="term" value="P:mitochondrial ADP transmembrane transport"/>
    <property type="evidence" value="ECO:0007669"/>
    <property type="project" value="InterPro"/>
</dbReference>
<dbReference type="GO" id="GO:1990544">
    <property type="term" value="P:mitochondrial ATP transmembrane transport"/>
    <property type="evidence" value="ECO:0007669"/>
    <property type="project" value="InterPro"/>
</dbReference>
<evidence type="ECO:0000313" key="12">
    <source>
        <dbReference type="EMBL" id="TXG47420.1"/>
    </source>
</evidence>
<dbReference type="Gene3D" id="1.50.40.10">
    <property type="entry name" value="Mitochondrial carrier domain"/>
    <property type="match status" value="1"/>
</dbReference>
<evidence type="ECO:0000256" key="4">
    <source>
        <dbReference type="ARBA" id="ARBA00022692"/>
    </source>
</evidence>
<dbReference type="InterPro" id="IPR002113">
    <property type="entry name" value="ADT_euk_type"/>
</dbReference>
<comment type="subcellular location">
    <subcellularLocation>
        <location evidence="1 11">Membrane</location>
        <topology evidence="1 11">Multi-pass membrane protein</topology>
    </subcellularLocation>
</comment>
<evidence type="ECO:0000256" key="1">
    <source>
        <dbReference type="ARBA" id="ARBA00004141"/>
    </source>
</evidence>
<dbReference type="PRINTS" id="PR00926">
    <property type="entry name" value="MITOCARRIER"/>
</dbReference>
<dbReference type="SUPFAM" id="SSF103506">
    <property type="entry name" value="Mitochondrial carrier"/>
    <property type="match status" value="1"/>
</dbReference>
<dbReference type="Proteomes" id="UP000323000">
    <property type="component" value="Chromosome 13"/>
</dbReference>
<proteinExistence type="inferred from homology"/>
<keyword evidence="3 10" id="KW-0813">Transport</keyword>
<feature type="repeat" description="Solcar" evidence="9">
    <location>
        <begin position="173"/>
        <end position="265"/>
    </location>
</feature>
<gene>
    <name evidence="12" type="ORF">EZV62_026714</name>
</gene>
<comment type="catalytic activity">
    <reaction evidence="8">
        <text>ADP(in) + ATP(out) = ADP(out) + ATP(in)</text>
        <dbReference type="Rhea" id="RHEA:34999"/>
        <dbReference type="ChEBI" id="CHEBI:30616"/>
        <dbReference type="ChEBI" id="CHEBI:456216"/>
    </reaction>
    <physiologicalReaction direction="left-to-right" evidence="8">
        <dbReference type="Rhea" id="RHEA:35000"/>
    </physiologicalReaction>
</comment>
<evidence type="ECO:0000256" key="11">
    <source>
        <dbReference type="RuleBase" id="RU368008"/>
    </source>
</evidence>
<keyword evidence="7 9" id="KW-0472">Membrane</keyword>